<reference evidence="17 18" key="1">
    <citation type="journal article" date="2014" name="BMC Microbiol.">
        <title>The oxygen-independent metabolism of cyclic monoterpenes in Castellaniella defragrans 65Phen.</title>
        <authorList>
            <person name="Petasch J."/>
            <person name="Disch E.M."/>
            <person name="Markert S."/>
            <person name="Becher D."/>
            <person name="Schweder T."/>
            <person name="Huttel B."/>
            <person name="Reinhardt R."/>
            <person name="Harder J."/>
        </authorList>
    </citation>
    <scope>NUCLEOTIDE SEQUENCE [LARGE SCALE GENOMIC DNA]</scope>
    <source>
        <strain evidence="17">65Phen</strain>
    </source>
</reference>
<dbReference type="KEGG" id="cdn:BN940_15066"/>
<dbReference type="eggNOG" id="COG1215">
    <property type="taxonomic scope" value="Bacteria"/>
</dbReference>
<evidence type="ECO:0000256" key="15">
    <source>
        <dbReference type="RuleBase" id="RU365021"/>
    </source>
</evidence>
<evidence type="ECO:0000256" key="10">
    <source>
        <dbReference type="ARBA" id="ARBA00022692"/>
    </source>
</evidence>
<dbReference type="Pfam" id="PF03170">
    <property type="entry name" value="BcsB"/>
    <property type="match status" value="1"/>
</dbReference>
<dbReference type="PANTHER" id="PTHR39083">
    <property type="entry name" value="CYCLIC DI-GMP-BINDING PROTEIN"/>
    <property type="match status" value="1"/>
</dbReference>
<dbReference type="Proteomes" id="UP000019805">
    <property type="component" value="Chromosome"/>
</dbReference>
<comment type="similarity">
    <text evidence="4 15">Belongs to the AcsB/BcsB family.</text>
</comment>
<comment type="subunit">
    <text evidence="5 15">Tightly associated with the cellulose synthase catalytic subunit.</text>
</comment>
<evidence type="ECO:0000256" key="3">
    <source>
        <dbReference type="ARBA" id="ARBA00005186"/>
    </source>
</evidence>
<dbReference type="STRING" id="1437824.BN940_15066"/>
<dbReference type="InterPro" id="IPR018513">
    <property type="entry name" value="Cell_synthase_bac"/>
</dbReference>
<dbReference type="Gene3D" id="2.60.120.260">
    <property type="entry name" value="Galactose-binding domain-like"/>
    <property type="match status" value="2"/>
</dbReference>
<comment type="function">
    <text evidence="1 15">Binds the cellulose synthase activator, bis-(3'-5') cyclic diguanylic acid (c-di-GMP).</text>
</comment>
<evidence type="ECO:0000256" key="4">
    <source>
        <dbReference type="ARBA" id="ARBA00010714"/>
    </source>
</evidence>
<accession>W8X5A6</accession>
<evidence type="ECO:0000256" key="8">
    <source>
        <dbReference type="ARBA" id="ARBA00022519"/>
    </source>
</evidence>
<dbReference type="GO" id="GO:0006011">
    <property type="term" value="P:UDP-alpha-D-glucose metabolic process"/>
    <property type="evidence" value="ECO:0007669"/>
    <property type="project" value="InterPro"/>
</dbReference>
<evidence type="ECO:0000313" key="17">
    <source>
        <dbReference type="EMBL" id="CDM25457.1"/>
    </source>
</evidence>
<dbReference type="UniPathway" id="UPA00694"/>
<dbReference type="NCBIfam" id="NF008323">
    <property type="entry name" value="PRK11114.1-1"/>
    <property type="match status" value="1"/>
</dbReference>
<dbReference type="InterPro" id="IPR003920">
    <property type="entry name" value="Cell_synth_B"/>
</dbReference>
<comment type="pathway">
    <text evidence="3 15">Glycan metabolism; bacterial cellulose biosynthesis.</text>
</comment>
<keyword evidence="12 15" id="KW-1133">Transmembrane helix</keyword>
<evidence type="ECO:0000256" key="12">
    <source>
        <dbReference type="ARBA" id="ARBA00022989"/>
    </source>
</evidence>
<dbReference type="AlphaFoldDB" id="W8X5A6"/>
<dbReference type="GO" id="GO:0005886">
    <property type="term" value="C:plasma membrane"/>
    <property type="evidence" value="ECO:0007669"/>
    <property type="project" value="UniProtKB-SubCell"/>
</dbReference>
<evidence type="ECO:0000256" key="14">
    <source>
        <dbReference type="ARBA" id="ARBA00033444"/>
    </source>
</evidence>
<dbReference type="GO" id="GO:0030244">
    <property type="term" value="P:cellulose biosynthetic process"/>
    <property type="evidence" value="ECO:0007669"/>
    <property type="project" value="UniProtKB-KW"/>
</dbReference>
<evidence type="ECO:0000256" key="16">
    <source>
        <dbReference type="SAM" id="MobiDB-lite"/>
    </source>
</evidence>
<gene>
    <name evidence="17" type="ORF">BN940_15066</name>
</gene>
<evidence type="ECO:0000256" key="5">
    <source>
        <dbReference type="ARBA" id="ARBA00011437"/>
    </source>
</evidence>
<protein>
    <recommendedName>
        <fullName evidence="6 15">Cyclic di-GMP-binding protein</fullName>
    </recommendedName>
    <alternativeName>
        <fullName evidence="14 15">Cellulose synthase regulatory subunit</fullName>
    </alternativeName>
</protein>
<keyword evidence="7 15" id="KW-1003">Cell membrane</keyword>
<comment type="subcellular location">
    <subcellularLocation>
        <location evidence="2">Cell inner membrane</location>
        <topology evidence="2">Single-pass membrane protein</topology>
    </subcellularLocation>
</comment>
<evidence type="ECO:0000256" key="7">
    <source>
        <dbReference type="ARBA" id="ARBA00022475"/>
    </source>
</evidence>
<keyword evidence="11 15" id="KW-0135">Cellulose biosynthesis</keyword>
<dbReference type="HOGENOM" id="CLU_003556_1_1_4"/>
<sequence>MKRIDRGHLMKKSTWSMQSRWLWAPMLMLALASGSVQAQGSTSGAPAGAPAQERLADDGGVAPADAAVPPAADAGLLPEAPAAAPDYQYKLSLEQLGARFPLNLRGVDGSDDVPFSIRADELVTAARLNLTYAYSPALLSDLSHINVLVNNQVAYSIPVPKDTAGRSLLRSIDLPPRLITEFNHLRLQLIGHYTLDCEDPLHSSLWANVSNQSQLELAVQRLSLPEDLSILPLPFYDRRDTRRLVLPFVFASGRDAAVLRSAGMVASWFGALAEYRGAEFPASFDLRYPDKGNAVVFVKGQAAGMAGLDKLTGPTVAVATNPNDANGRLLVVAGRSDEELVQAAQALVTGSKALVGRQAVITQLDPLAARKPYDAPRWIPSDRPVKFGEILSGADLDVAGYDSAPVRLPLRVAPDLFGWHEGPVPIDLRYRYTPQTGSVNSSLLISARDQFLKSYPLLSIDQLADKSVADTLGEGEMLPVEVRTTVPLARLVAKSELEFKFMYDYIKEGQCRDIIIDNVRGRIEPESSLDLSQYPHFMPMPNLAAFSGSGFPYTRMADLSETAVVLADRPTEADVGTYLVLMGRFGESTGLPGTGVQVAFGAAGLQQADKDIVVIASGQQAWLEGWVKSMPALVAGQGKHADTSDRVYKSHLWPTPDPRESQDAPRTDLAYSSEGVETIFAGFESPVTSGRSVVLIASSAPEGQAYAVSALLDESDYEQGLSGSLAAVDAHKISPLVNQYTYSVGELGWWRRIEWTLARYWNGLPAFGRIWDWVGVLLLVILALALWRMMRRRPAAAD</sequence>
<dbReference type="EMBL" id="HG916765">
    <property type="protein sequence ID" value="CDM25457.1"/>
    <property type="molecule type" value="Genomic_DNA"/>
</dbReference>
<feature type="chain" id="PRO_5015214049" description="Cyclic di-GMP-binding protein" evidence="15">
    <location>
        <begin position="39"/>
        <end position="798"/>
    </location>
</feature>
<organism evidence="17 18">
    <name type="scientific">Castellaniella defragrans (strain DSM 12143 / CCUG 39792 / 65Phen)</name>
    <name type="common">Alcaligenes defragrans</name>
    <dbReference type="NCBI Taxonomy" id="1437824"/>
    <lineage>
        <taxon>Bacteria</taxon>
        <taxon>Pseudomonadati</taxon>
        <taxon>Pseudomonadota</taxon>
        <taxon>Betaproteobacteria</taxon>
        <taxon>Burkholderiales</taxon>
        <taxon>Alcaligenaceae</taxon>
        <taxon>Castellaniella</taxon>
    </lineage>
</organism>
<name>W8X5A6_CASD6</name>
<dbReference type="PANTHER" id="PTHR39083:SF1">
    <property type="entry name" value="CYCLIC DI-GMP-BINDING PROTEIN"/>
    <property type="match status" value="1"/>
</dbReference>
<dbReference type="PRINTS" id="PR01440">
    <property type="entry name" value="CELLSNTHASEB"/>
</dbReference>
<dbReference type="PATRIC" id="fig|1437824.5.peg.2977"/>
<keyword evidence="15" id="KW-0732">Signal</keyword>
<keyword evidence="8 15" id="KW-0997">Cell inner membrane</keyword>
<evidence type="ECO:0000256" key="2">
    <source>
        <dbReference type="ARBA" id="ARBA00004377"/>
    </source>
</evidence>
<keyword evidence="13 15" id="KW-0472">Membrane</keyword>
<keyword evidence="18" id="KW-1185">Reference proteome</keyword>
<evidence type="ECO:0000256" key="13">
    <source>
        <dbReference type="ARBA" id="ARBA00023136"/>
    </source>
</evidence>
<evidence type="ECO:0000256" key="11">
    <source>
        <dbReference type="ARBA" id="ARBA00022916"/>
    </source>
</evidence>
<evidence type="ECO:0000256" key="1">
    <source>
        <dbReference type="ARBA" id="ARBA00002057"/>
    </source>
</evidence>
<evidence type="ECO:0000256" key="9">
    <source>
        <dbReference type="ARBA" id="ARBA00022636"/>
    </source>
</evidence>
<feature type="transmembrane region" description="Helical" evidence="15">
    <location>
        <begin position="770"/>
        <end position="787"/>
    </location>
</feature>
<keyword evidence="10 15" id="KW-0812">Transmembrane</keyword>
<evidence type="ECO:0000256" key="6">
    <source>
        <dbReference type="ARBA" id="ARBA00021844"/>
    </source>
</evidence>
<feature type="signal peptide" evidence="15">
    <location>
        <begin position="1"/>
        <end position="38"/>
    </location>
</feature>
<proteinExistence type="inferred from homology"/>
<evidence type="ECO:0000313" key="18">
    <source>
        <dbReference type="Proteomes" id="UP000019805"/>
    </source>
</evidence>
<keyword evidence="9 15" id="KW-0973">c-di-GMP</keyword>
<feature type="region of interest" description="Disordered" evidence="16">
    <location>
        <begin position="39"/>
        <end position="64"/>
    </location>
</feature>